<gene>
    <name evidence="1" type="ORF">CUN60_01835</name>
</gene>
<dbReference type="OrthoDB" id="5295974at2"/>
<dbReference type="EMBL" id="CP024847">
    <property type="protein sequence ID" value="AUR51097.1"/>
    <property type="molecule type" value="Genomic_DNA"/>
</dbReference>
<dbReference type="AlphaFoldDB" id="A0A2I7N3R0"/>
<accession>A0A2I7N3R0</accession>
<sequence length="321" mass="37376">MSELNLIIPGLIWGEVDDLEYILHGAKFDAITKIIAKSKKTDYDFSYSDLIYGHDFSDNKLSLAENYAKKLGLPVGCNYILLEPTNLRADRDRLLIAESDILQLNEVESLNLLSILNQHFNQDDVYFSYINEHLWLAQLPFSVKHFKTCPIVDIIGCNIDEYLPSGDNYLLLHRILNEVQMLFHNFELEAKREEEGLVAVNSVWFWDKKYKQLPSEINQIIKPERGSFFVETDFINSNAAILIDKAYFPLCYQDSFAWVENLNLLDRHLGTVLGLLQSGKIRYLKLWVPQKDKTIVLHLNKLSLYKFWKKGNYKQLVTDFQ</sequence>
<dbReference type="Proteomes" id="UP000236655">
    <property type="component" value="Chromosome"/>
</dbReference>
<dbReference type="KEGG" id="nba:CUN60_01835"/>
<name>A0A2I7N3R0_9NEIS</name>
<reference evidence="2" key="1">
    <citation type="submission" date="2017-11" db="EMBL/GenBank/DDBJ databases">
        <authorList>
            <person name="Chan K.G."/>
            <person name="Lee L.S."/>
        </authorList>
    </citation>
    <scope>NUCLEOTIDE SEQUENCE [LARGE SCALE GENOMIC DNA]</scope>
    <source>
        <strain evidence="2">DSM 100970</strain>
    </source>
</reference>
<protein>
    <submittedName>
        <fullName evidence="1">Uncharacterized protein</fullName>
    </submittedName>
</protein>
<evidence type="ECO:0000313" key="1">
    <source>
        <dbReference type="EMBL" id="AUR51097.1"/>
    </source>
</evidence>
<organism evidence="1 2">
    <name type="scientific">Aquella oligotrophica</name>
    <dbReference type="NCBI Taxonomy" id="2067065"/>
    <lineage>
        <taxon>Bacteria</taxon>
        <taxon>Pseudomonadati</taxon>
        <taxon>Pseudomonadota</taxon>
        <taxon>Betaproteobacteria</taxon>
        <taxon>Neisseriales</taxon>
        <taxon>Neisseriaceae</taxon>
        <taxon>Aquella</taxon>
    </lineage>
</organism>
<keyword evidence="2" id="KW-1185">Reference proteome</keyword>
<proteinExistence type="predicted"/>
<dbReference type="RefSeq" id="WP_102950397.1">
    <property type="nucleotide sequence ID" value="NZ_CP024847.1"/>
</dbReference>
<evidence type="ECO:0000313" key="2">
    <source>
        <dbReference type="Proteomes" id="UP000236655"/>
    </source>
</evidence>